<protein>
    <submittedName>
        <fullName evidence="1">Uncharacterized protein</fullName>
    </submittedName>
</protein>
<dbReference type="GO" id="GO:0006974">
    <property type="term" value="P:DNA damage response"/>
    <property type="evidence" value="ECO:0000318"/>
    <property type="project" value="GO_Central"/>
</dbReference>
<dbReference type="Proteomes" id="UP000000768">
    <property type="component" value="Chromosome 4"/>
</dbReference>
<evidence type="ECO:0000313" key="2">
    <source>
        <dbReference type="Proteomes" id="UP000000768"/>
    </source>
</evidence>
<dbReference type="OMA" id="CLYTFHI"/>
<reference evidence="1 2" key="1">
    <citation type="journal article" date="2009" name="Nature">
        <title>The Sorghum bicolor genome and the diversification of grasses.</title>
        <authorList>
            <person name="Paterson A.H."/>
            <person name="Bowers J.E."/>
            <person name="Bruggmann R."/>
            <person name="Dubchak I."/>
            <person name="Grimwood J."/>
            <person name="Gundlach H."/>
            <person name="Haberer G."/>
            <person name="Hellsten U."/>
            <person name="Mitros T."/>
            <person name="Poliakov A."/>
            <person name="Schmutz J."/>
            <person name="Spannagl M."/>
            <person name="Tang H."/>
            <person name="Wang X."/>
            <person name="Wicker T."/>
            <person name="Bharti A.K."/>
            <person name="Chapman J."/>
            <person name="Feltus F.A."/>
            <person name="Gowik U."/>
            <person name="Grigoriev I.V."/>
            <person name="Lyons E."/>
            <person name="Maher C.A."/>
            <person name="Martis M."/>
            <person name="Narechania A."/>
            <person name="Otillar R.P."/>
            <person name="Penning B.W."/>
            <person name="Salamov A.A."/>
            <person name="Wang Y."/>
            <person name="Zhang L."/>
            <person name="Carpita N.C."/>
            <person name="Freeling M."/>
            <person name="Gingle A.R."/>
            <person name="Hash C.T."/>
            <person name="Keller B."/>
            <person name="Klein P."/>
            <person name="Kresovich S."/>
            <person name="McCann M.C."/>
            <person name="Ming R."/>
            <person name="Peterson D.G."/>
            <person name="Mehboob-ur-Rahman"/>
            <person name="Ware D."/>
            <person name="Westhoff P."/>
            <person name="Mayer K.F."/>
            <person name="Messing J."/>
            <person name="Rokhsar D.S."/>
        </authorList>
    </citation>
    <scope>NUCLEOTIDE SEQUENCE [LARGE SCALE GENOMIC DNA]</scope>
    <source>
        <strain evidence="2">cv. BTx623</strain>
    </source>
</reference>
<organism evidence="1 2">
    <name type="scientific">Sorghum bicolor</name>
    <name type="common">Sorghum</name>
    <name type="synonym">Sorghum vulgare</name>
    <dbReference type="NCBI Taxonomy" id="4558"/>
    <lineage>
        <taxon>Eukaryota</taxon>
        <taxon>Viridiplantae</taxon>
        <taxon>Streptophyta</taxon>
        <taxon>Embryophyta</taxon>
        <taxon>Tracheophyta</taxon>
        <taxon>Spermatophyta</taxon>
        <taxon>Magnoliopsida</taxon>
        <taxon>Liliopsida</taxon>
        <taxon>Poales</taxon>
        <taxon>Poaceae</taxon>
        <taxon>PACMAD clade</taxon>
        <taxon>Panicoideae</taxon>
        <taxon>Andropogonodae</taxon>
        <taxon>Andropogoneae</taxon>
        <taxon>Sorghinae</taxon>
        <taxon>Sorghum</taxon>
    </lineage>
</organism>
<dbReference type="PANTHER" id="PTHR14449">
    <property type="entry name" value="FANCONI ANEMIA GROUP F PROTEIN FANCF"/>
    <property type="match status" value="1"/>
</dbReference>
<dbReference type="Pfam" id="PF11107">
    <property type="entry name" value="FANCF"/>
    <property type="match status" value="1"/>
</dbReference>
<gene>
    <name evidence="1" type="ORF">SORBI_3004G342300</name>
</gene>
<dbReference type="PANTHER" id="PTHR14449:SF2">
    <property type="entry name" value="FANCONI ANEMIA GROUP F PROTEIN"/>
    <property type="match status" value="1"/>
</dbReference>
<reference evidence="2" key="2">
    <citation type="journal article" date="2018" name="Plant J.">
        <title>The Sorghum bicolor reference genome: improved assembly, gene annotations, a transcriptome atlas, and signatures of genome organization.</title>
        <authorList>
            <person name="McCormick R.F."/>
            <person name="Truong S.K."/>
            <person name="Sreedasyam A."/>
            <person name="Jenkins J."/>
            <person name="Shu S."/>
            <person name="Sims D."/>
            <person name="Kennedy M."/>
            <person name="Amirebrahimi M."/>
            <person name="Weers B.D."/>
            <person name="McKinley B."/>
            <person name="Mattison A."/>
            <person name="Morishige D.T."/>
            <person name="Grimwood J."/>
            <person name="Schmutz J."/>
            <person name="Mullet J.E."/>
        </authorList>
    </citation>
    <scope>NUCLEOTIDE SEQUENCE [LARGE SCALE GENOMIC DNA]</scope>
    <source>
        <strain evidence="2">cv. BTx623</strain>
    </source>
</reference>
<name>A0A1Z5RQI3_SORBI</name>
<dbReference type="STRING" id="4558.A0A1Z5RQI3"/>
<accession>A0A1Z5RQI3</accession>
<dbReference type="Gramene" id="OQU85937">
    <property type="protein sequence ID" value="OQU85937"/>
    <property type="gene ID" value="SORBI_3004G342300"/>
</dbReference>
<dbReference type="InterPro" id="IPR035428">
    <property type="entry name" value="FANCF"/>
</dbReference>
<sequence>MGWAHPAVAMEEVLRLVRGFVDVLVLAGGRTSSGAAATWSAEEVKKALRWALFFEEIFKDLRDSGQYEDSARELDAALLELTSSPGFPKGLAVVRSEMLSMARVLVVRHFLKAKTVSVENLGALLEAVVEIDIDGICANGVHNACQEYAESILNMNLPCFAQTMNARVGGLPTSSDELHAESTGHSRIIVKEFQKTLDSALCACLAERGLETLLNSVKRNSLENSINKPSIPAIPKTSRMIDEFLMWKQWRAKCLSYLLDERIIRVLAGASLIFKAPKEQWMKIFEPLKGLAEPCHSGLVETMELCLLGSITGRWNTLIERFISHTFCFIPISKMYADLHQCLHRTSQEKFQDEHLNLEEKDILDYARQSIESKPSLLWLLPPVLTAAAIPPWSSLFQIYLAQIDKQFHDTTSADRKCKCRGDEIDQHSNCEITERIQCLYAFHIQQLHLMVPR</sequence>
<dbReference type="AlphaFoldDB" id="A0A1Z5RQI3"/>
<dbReference type="GO" id="GO:0036297">
    <property type="term" value="P:interstrand cross-link repair"/>
    <property type="evidence" value="ECO:0007669"/>
    <property type="project" value="InterPro"/>
</dbReference>
<dbReference type="InParanoid" id="A0A1Z5RQI3"/>
<dbReference type="FunCoup" id="A0A1Z5RQI3">
    <property type="interactions" value="419"/>
</dbReference>
<dbReference type="GO" id="GO:0043240">
    <property type="term" value="C:Fanconi anaemia nuclear complex"/>
    <property type="evidence" value="ECO:0000318"/>
    <property type="project" value="GO_Central"/>
</dbReference>
<keyword evidence="2" id="KW-1185">Reference proteome</keyword>
<evidence type="ECO:0000313" key="1">
    <source>
        <dbReference type="EMBL" id="OQU85937.1"/>
    </source>
</evidence>
<proteinExistence type="predicted"/>
<dbReference type="EMBL" id="CM000763">
    <property type="protein sequence ID" value="OQU85937.1"/>
    <property type="molecule type" value="Genomic_DNA"/>
</dbReference>